<dbReference type="EMBL" id="BNBE01000001">
    <property type="protein sequence ID" value="GHG00669.1"/>
    <property type="molecule type" value="Genomic_DNA"/>
</dbReference>
<reference evidence="3" key="1">
    <citation type="journal article" date="2014" name="Int. J. Syst. Evol. Microbiol.">
        <title>Complete genome sequence of Corynebacterium casei LMG S-19264T (=DSM 44701T), isolated from a smear-ripened cheese.</title>
        <authorList>
            <consortium name="US DOE Joint Genome Institute (JGI-PGF)"/>
            <person name="Walter F."/>
            <person name="Albersmeier A."/>
            <person name="Kalinowski J."/>
            <person name="Ruckert C."/>
        </authorList>
    </citation>
    <scope>NUCLEOTIDE SEQUENCE</scope>
    <source>
        <strain evidence="3">JCM 4122</strain>
    </source>
</reference>
<accession>A0A919BNI7</accession>
<comment type="caution">
    <text evidence="3">The sequence shown here is derived from an EMBL/GenBank/DDBJ whole genome shotgun (WGS) entry which is preliminary data.</text>
</comment>
<keyword evidence="2" id="KW-1133">Transmembrane helix</keyword>
<dbReference type="RefSeq" id="WP_190041966.1">
    <property type="nucleotide sequence ID" value="NZ_BNBE01000001.1"/>
</dbReference>
<feature type="compositionally biased region" description="Low complexity" evidence="1">
    <location>
        <begin position="8"/>
        <end position="22"/>
    </location>
</feature>
<dbReference type="AlphaFoldDB" id="A0A919BNI7"/>
<organism evidence="3 4">
    <name type="scientific">Streptomyces filamentosus</name>
    <name type="common">Streptomyces roseosporus</name>
    <dbReference type="NCBI Taxonomy" id="67294"/>
    <lineage>
        <taxon>Bacteria</taxon>
        <taxon>Bacillati</taxon>
        <taxon>Actinomycetota</taxon>
        <taxon>Actinomycetes</taxon>
        <taxon>Kitasatosporales</taxon>
        <taxon>Streptomycetaceae</taxon>
        <taxon>Streptomyces</taxon>
    </lineage>
</organism>
<gene>
    <name evidence="3" type="ORF">GCM10017667_34930</name>
</gene>
<proteinExistence type="predicted"/>
<keyword evidence="2" id="KW-0472">Membrane</keyword>
<evidence type="ECO:0000313" key="4">
    <source>
        <dbReference type="Proteomes" id="UP000632849"/>
    </source>
</evidence>
<evidence type="ECO:0000256" key="2">
    <source>
        <dbReference type="SAM" id="Phobius"/>
    </source>
</evidence>
<dbReference type="Proteomes" id="UP000632849">
    <property type="component" value="Unassembled WGS sequence"/>
</dbReference>
<protein>
    <recommendedName>
        <fullName evidence="5">Secreted protein</fullName>
    </recommendedName>
</protein>
<evidence type="ECO:0000313" key="3">
    <source>
        <dbReference type="EMBL" id="GHG00669.1"/>
    </source>
</evidence>
<keyword evidence="2" id="KW-0812">Transmembrane</keyword>
<reference evidence="3" key="2">
    <citation type="submission" date="2020-09" db="EMBL/GenBank/DDBJ databases">
        <authorList>
            <person name="Sun Q."/>
            <person name="Ohkuma M."/>
        </authorList>
    </citation>
    <scope>NUCLEOTIDE SEQUENCE</scope>
    <source>
        <strain evidence="3">JCM 4122</strain>
    </source>
</reference>
<sequence>MTHPPSAPAGAARAGAPASARPTVPPQGSRPPAAGAPGAAPPPARGAWATGREVLRTAATTEPGRLRILGAVLALLVLALGTVAGLEAADRSAAAEDVVGRSQPLSADAAAIYRSLADADSTAAAGFLAGTLEPAESRARYDRDIATASRLLVKAAANTDGSGESAREITALNELLPRYTGLMERARAANRQGLPLGGAYLRYANQEMTTRLLPAAERLYAAETDRLHRDDADARAWPYPALGAGVLALGLLVWAQRREYRRTNRVFSRGLLAATAASVVVLLWLAGAHTVARAGLGSAQSEGQESLQLLTEARISSLKARANENLTQVARGAVLTEDGKNDKYEAEYETGMGALTDALGRATRLADDEAGRAPLAEATARAGEWRERHAAARELGEAGEYRAALDLIVGPKGAEEPKDSAGWSFDQVDAALERALAHEQDEFTRSARGAVDALGGLPLGAAALGALGALAAVLGINRRLAEYR</sequence>
<keyword evidence="4" id="KW-1185">Reference proteome</keyword>
<feature type="transmembrane region" description="Helical" evidence="2">
    <location>
        <begin position="266"/>
        <end position="286"/>
    </location>
</feature>
<name>A0A919BNI7_STRFL</name>
<evidence type="ECO:0008006" key="5">
    <source>
        <dbReference type="Google" id="ProtNLM"/>
    </source>
</evidence>
<feature type="transmembrane region" description="Helical" evidence="2">
    <location>
        <begin position="236"/>
        <end position="254"/>
    </location>
</feature>
<feature type="region of interest" description="Disordered" evidence="1">
    <location>
        <begin position="1"/>
        <end position="46"/>
    </location>
</feature>
<feature type="transmembrane region" description="Helical" evidence="2">
    <location>
        <begin position="453"/>
        <end position="476"/>
    </location>
</feature>
<evidence type="ECO:0000256" key="1">
    <source>
        <dbReference type="SAM" id="MobiDB-lite"/>
    </source>
</evidence>